<proteinExistence type="predicted"/>
<gene>
    <name evidence="2" type="ORF">KDW_22570</name>
</gene>
<keyword evidence="1" id="KW-0812">Transmembrane</keyword>
<reference evidence="2 3" key="1">
    <citation type="submission" date="2019-10" db="EMBL/GenBank/DDBJ databases">
        <title>Dictyobacter vulcani sp. nov., within the class Ktedonobacteria, isolated from soil of volcanic Mt. Zao.</title>
        <authorList>
            <person name="Zheng Y."/>
            <person name="Wang C.M."/>
            <person name="Sakai Y."/>
            <person name="Abe K."/>
            <person name="Yokota A."/>
            <person name="Yabe S."/>
        </authorList>
    </citation>
    <scope>NUCLEOTIDE SEQUENCE [LARGE SCALE GENOMIC DNA]</scope>
    <source>
        <strain evidence="2 3">W12</strain>
    </source>
</reference>
<protein>
    <recommendedName>
        <fullName evidence="4">DUF5673 domain-containing protein</fullName>
    </recommendedName>
</protein>
<keyword evidence="1" id="KW-1133">Transmembrane helix</keyword>
<dbReference type="RefSeq" id="WP_151756026.1">
    <property type="nucleotide sequence ID" value="NZ_BKZW01000001.1"/>
</dbReference>
<organism evidence="2 3">
    <name type="scientific">Dictyobacter vulcani</name>
    <dbReference type="NCBI Taxonomy" id="2607529"/>
    <lineage>
        <taxon>Bacteria</taxon>
        <taxon>Bacillati</taxon>
        <taxon>Chloroflexota</taxon>
        <taxon>Ktedonobacteria</taxon>
        <taxon>Ktedonobacterales</taxon>
        <taxon>Dictyobacteraceae</taxon>
        <taxon>Dictyobacter</taxon>
    </lineage>
</organism>
<feature type="transmembrane region" description="Helical" evidence="1">
    <location>
        <begin position="20"/>
        <end position="44"/>
    </location>
</feature>
<dbReference type="Proteomes" id="UP000326912">
    <property type="component" value="Unassembled WGS sequence"/>
</dbReference>
<evidence type="ECO:0000256" key="1">
    <source>
        <dbReference type="SAM" id="Phobius"/>
    </source>
</evidence>
<dbReference type="EMBL" id="BKZW01000001">
    <property type="protein sequence ID" value="GER88095.1"/>
    <property type="molecule type" value="Genomic_DNA"/>
</dbReference>
<dbReference type="AlphaFoldDB" id="A0A5J4KJU8"/>
<keyword evidence="1" id="KW-0472">Membrane</keyword>
<accession>A0A5J4KJU8</accession>
<name>A0A5J4KJU8_9CHLR</name>
<evidence type="ECO:0000313" key="3">
    <source>
        <dbReference type="Proteomes" id="UP000326912"/>
    </source>
</evidence>
<keyword evidence="3" id="KW-1185">Reference proteome</keyword>
<evidence type="ECO:0000313" key="2">
    <source>
        <dbReference type="EMBL" id="GER88095.1"/>
    </source>
</evidence>
<evidence type="ECO:0008006" key="4">
    <source>
        <dbReference type="Google" id="ProtNLM"/>
    </source>
</evidence>
<comment type="caution">
    <text evidence="2">The sequence shown here is derived from an EMBL/GenBank/DDBJ whole genome shotgun (WGS) entry which is preliminary data.</text>
</comment>
<sequence length="180" mass="20362">MDELPRNFPYTARRTTYLTIVCSFGFLLLMESGGVALVANLLITNLWLRISINLVHLGLCIFIAITMLSVLSTRHRITSDGLHLNYGRTLHVQLPYATIKDVQPVRDVQAGLQPLTARYDTKKQQLVACFSDQGQLLLRLHSAQPLKIGRQEHQVSTILFNVDHPDLFLTTLTQQMQPII</sequence>
<feature type="transmembrane region" description="Helical" evidence="1">
    <location>
        <begin position="50"/>
        <end position="71"/>
    </location>
</feature>